<sequence>MRLFKRIILNIFKLLFCLYVTFDIPYTHYVFWEQEVTFQMKIYMFVLIILAISNWFVLFSKLKIEIKLALIIITILFGYTANIIPDVKHAFRVERCLDNGICD</sequence>
<evidence type="ECO:0000313" key="2">
    <source>
        <dbReference type="EMBL" id="HIS36782.1"/>
    </source>
</evidence>
<keyword evidence="1" id="KW-1133">Transmembrane helix</keyword>
<gene>
    <name evidence="2" type="ORF">IAC10_09175</name>
</gene>
<evidence type="ECO:0000256" key="1">
    <source>
        <dbReference type="SAM" id="Phobius"/>
    </source>
</evidence>
<dbReference type="EMBL" id="DVIU01000182">
    <property type="protein sequence ID" value="HIS36782.1"/>
    <property type="molecule type" value="Genomic_DNA"/>
</dbReference>
<name>A0A9D1JN90_9BACT</name>
<reference evidence="2" key="2">
    <citation type="journal article" date="2021" name="PeerJ">
        <title>Extensive microbial diversity within the chicken gut microbiome revealed by metagenomics and culture.</title>
        <authorList>
            <person name="Gilroy R."/>
            <person name="Ravi A."/>
            <person name="Getino M."/>
            <person name="Pursley I."/>
            <person name="Horton D.L."/>
            <person name="Alikhan N.F."/>
            <person name="Baker D."/>
            <person name="Gharbi K."/>
            <person name="Hall N."/>
            <person name="Watson M."/>
            <person name="Adriaenssens E.M."/>
            <person name="Foster-Nyarko E."/>
            <person name="Jarju S."/>
            <person name="Secka A."/>
            <person name="Antonio M."/>
            <person name="Oren A."/>
            <person name="Chaudhuri R.R."/>
            <person name="La Ragione R."/>
            <person name="Hildebrand F."/>
            <person name="Pallen M.J."/>
        </authorList>
    </citation>
    <scope>NUCLEOTIDE SEQUENCE</scope>
    <source>
        <strain evidence="2">6276</strain>
    </source>
</reference>
<accession>A0A9D1JN90</accession>
<feature type="transmembrane region" description="Helical" evidence="1">
    <location>
        <begin position="7"/>
        <end position="22"/>
    </location>
</feature>
<feature type="transmembrane region" description="Helical" evidence="1">
    <location>
        <begin position="42"/>
        <end position="59"/>
    </location>
</feature>
<organism evidence="2 3">
    <name type="scientific">Candidatus Scatousia excrementigallinarum</name>
    <dbReference type="NCBI Taxonomy" id="2840935"/>
    <lineage>
        <taxon>Bacteria</taxon>
        <taxon>Candidatus Scatousia</taxon>
    </lineage>
</organism>
<dbReference type="Proteomes" id="UP000823928">
    <property type="component" value="Unassembled WGS sequence"/>
</dbReference>
<dbReference type="AlphaFoldDB" id="A0A9D1JN90"/>
<keyword evidence="1" id="KW-0812">Transmembrane</keyword>
<keyword evidence="1" id="KW-0472">Membrane</keyword>
<proteinExistence type="predicted"/>
<protein>
    <submittedName>
        <fullName evidence="2">Uncharacterized protein</fullName>
    </submittedName>
</protein>
<comment type="caution">
    <text evidence="2">The sequence shown here is derived from an EMBL/GenBank/DDBJ whole genome shotgun (WGS) entry which is preliminary data.</text>
</comment>
<reference evidence="2" key="1">
    <citation type="submission" date="2020-10" db="EMBL/GenBank/DDBJ databases">
        <authorList>
            <person name="Gilroy R."/>
        </authorList>
    </citation>
    <scope>NUCLEOTIDE SEQUENCE</scope>
    <source>
        <strain evidence="2">6276</strain>
    </source>
</reference>
<evidence type="ECO:0000313" key="3">
    <source>
        <dbReference type="Proteomes" id="UP000823928"/>
    </source>
</evidence>
<feature type="transmembrane region" description="Helical" evidence="1">
    <location>
        <begin position="66"/>
        <end position="84"/>
    </location>
</feature>